<evidence type="ECO:0000256" key="1">
    <source>
        <dbReference type="ARBA" id="ARBA00022737"/>
    </source>
</evidence>
<dbReference type="InterPro" id="IPR011990">
    <property type="entry name" value="TPR-like_helical_dom_sf"/>
</dbReference>
<protein>
    <recommendedName>
        <fullName evidence="4">PROP1-like PPR domain-containing protein</fullName>
    </recommendedName>
</protein>
<organism evidence="5">
    <name type="scientific">Timema genevievae</name>
    <name type="common">Walking stick</name>
    <dbReference type="NCBI Taxonomy" id="629358"/>
    <lineage>
        <taxon>Eukaryota</taxon>
        <taxon>Metazoa</taxon>
        <taxon>Ecdysozoa</taxon>
        <taxon>Arthropoda</taxon>
        <taxon>Hexapoda</taxon>
        <taxon>Insecta</taxon>
        <taxon>Pterygota</taxon>
        <taxon>Neoptera</taxon>
        <taxon>Polyneoptera</taxon>
        <taxon>Phasmatodea</taxon>
        <taxon>Timematodea</taxon>
        <taxon>Timematoidea</taxon>
        <taxon>Timematidae</taxon>
        <taxon>Timema</taxon>
    </lineage>
</organism>
<dbReference type="InterPro" id="IPR002885">
    <property type="entry name" value="PPR_rpt"/>
</dbReference>
<dbReference type="GO" id="GO:0042780">
    <property type="term" value="P:tRNA 3'-end processing"/>
    <property type="evidence" value="ECO:0007669"/>
    <property type="project" value="TreeGrafter"/>
</dbReference>
<evidence type="ECO:0000313" key="5">
    <source>
        <dbReference type="EMBL" id="CAD7585969.1"/>
    </source>
</evidence>
<gene>
    <name evidence="5" type="ORF">TGEB3V08_LOCUS418</name>
</gene>
<evidence type="ECO:0000256" key="3">
    <source>
        <dbReference type="SAM" id="MobiDB-lite"/>
    </source>
</evidence>
<proteinExistence type="predicted"/>
<evidence type="ECO:0000259" key="4">
    <source>
        <dbReference type="Pfam" id="PF17177"/>
    </source>
</evidence>
<dbReference type="NCBIfam" id="TIGR00756">
    <property type="entry name" value="PPR"/>
    <property type="match status" value="2"/>
</dbReference>
<dbReference type="InterPro" id="IPR033443">
    <property type="entry name" value="PROP1-like_PPR_dom"/>
</dbReference>
<dbReference type="EMBL" id="OE839170">
    <property type="protein sequence ID" value="CAD7585969.1"/>
    <property type="molecule type" value="Genomic_DNA"/>
</dbReference>
<dbReference type="PROSITE" id="PS51375">
    <property type="entry name" value="PPR"/>
    <property type="match status" value="2"/>
</dbReference>
<dbReference type="AlphaFoldDB" id="A0A7R9JN79"/>
<dbReference type="Gene3D" id="1.25.40.10">
    <property type="entry name" value="Tetratricopeptide repeat domain"/>
    <property type="match status" value="3"/>
</dbReference>
<evidence type="ECO:0000256" key="2">
    <source>
        <dbReference type="PROSITE-ProRule" id="PRU00708"/>
    </source>
</evidence>
<reference evidence="5" key="1">
    <citation type="submission" date="2020-11" db="EMBL/GenBank/DDBJ databases">
        <authorList>
            <person name="Tran Van P."/>
        </authorList>
    </citation>
    <scope>NUCLEOTIDE SEQUENCE</scope>
</reference>
<feature type="domain" description="PROP1-like PPR" evidence="4">
    <location>
        <begin position="154"/>
        <end position="311"/>
    </location>
</feature>
<feature type="repeat" description="PPR" evidence="2">
    <location>
        <begin position="223"/>
        <end position="257"/>
    </location>
</feature>
<keyword evidence="1" id="KW-0677">Repeat</keyword>
<dbReference type="GO" id="GO:0005759">
    <property type="term" value="C:mitochondrial matrix"/>
    <property type="evidence" value="ECO:0007669"/>
    <property type="project" value="TreeGrafter"/>
</dbReference>
<dbReference type="PANTHER" id="PTHR24014:SF6">
    <property type="entry name" value="PENTATRICOPEPTIDE REPEAT-CONTAINING PROTEIN 1, MITOCHONDRIAL"/>
    <property type="match status" value="1"/>
</dbReference>
<dbReference type="GO" id="GO:0000049">
    <property type="term" value="F:tRNA binding"/>
    <property type="evidence" value="ECO:0007669"/>
    <property type="project" value="TreeGrafter"/>
</dbReference>
<feature type="region of interest" description="Disordered" evidence="3">
    <location>
        <begin position="586"/>
        <end position="615"/>
    </location>
</feature>
<feature type="compositionally biased region" description="Basic and acidic residues" evidence="3">
    <location>
        <begin position="586"/>
        <end position="595"/>
    </location>
</feature>
<name>A0A7R9JN79_TIMGE</name>
<sequence length="615" mass="71423">MNLSCRVVRGFSRCNLQCISEMMTIRHRVMLDPFSNLFTQTAQFYPHEQKRFYKPLKASTRSEDTREYVPALGSDPDKFGDLHGLTETFEHVPEDQDDLQSREQDMVADKLRIKEYADLIKKFIKERKLAEAIDVLETRMLKVDNVKPEYYLYNLLIGECGRVGYTKKAFHLYNQMKKRSLHVSAAIYTALFNSCANSPFPQEALKQAAHLYKLMQEKGYQPNKINYHAMIKAFGRCGDLSTAFSLVDKMVDQGLILTDDTFNFLLQACIADKEAGFRHGLMVWRKLMSRHVRPTLYSFNLLLRCTKECGLGDPDVARDLLQPFVVESRLKKTAPSCDIWLELYLSPAKARCYSYGETANRMFQTIQLKFPCVLCRLLLLGGPSGFLQVLKEMWVDPDIKTFTQLLHLIPPTLAAEKGLLEALARSGVVVDIDFFNMLIKKRSMRGDYESGRQVLQLIRAAKLYPDIVTFGVLALGCQTKEEAQALLWDMKEASFRVNDIILGTLLRQATYQSHFGYVLLIMETARREEVTPGPQFMEHLRKFEEKAWEKLKQDDKHRTAEEVKKKDTFRKIFRMFRLRYKQWEEQVKPQTKAEHPWQQFGAKKNRKQQTQTEDL</sequence>
<dbReference type="Pfam" id="PF17177">
    <property type="entry name" value="PPR_long"/>
    <property type="match status" value="1"/>
</dbReference>
<accession>A0A7R9JN79</accession>
<dbReference type="PANTHER" id="PTHR24014">
    <property type="entry name" value="2-OXOGLUTARATE AND IRON-DEPENDENT OXYGENASE DOMAIN-CONTAINING PROTEIN 2"/>
    <property type="match status" value="1"/>
</dbReference>
<feature type="repeat" description="PPR" evidence="2">
    <location>
        <begin position="149"/>
        <end position="183"/>
    </location>
</feature>